<name>A0A9X3Z7Y3_9PROT</name>
<comment type="function">
    <text evidence="2">E1 component of the 2-oxoglutarate dehydrogenase (OGDH) complex which catalyzes the decarboxylation of 2-oxoglutarate, the first step in the conversion of 2-oxoglutarate to succinyl-CoA and CO(2).</text>
</comment>
<organism evidence="10 11">
    <name type="scientific">Govanella unica</name>
    <dbReference type="NCBI Taxonomy" id="2975056"/>
    <lineage>
        <taxon>Bacteria</taxon>
        <taxon>Pseudomonadati</taxon>
        <taxon>Pseudomonadota</taxon>
        <taxon>Alphaproteobacteria</taxon>
        <taxon>Emcibacterales</taxon>
        <taxon>Govanellaceae</taxon>
        <taxon>Govanella</taxon>
    </lineage>
</organism>
<evidence type="ECO:0000256" key="1">
    <source>
        <dbReference type="ARBA" id="ARBA00001964"/>
    </source>
</evidence>
<dbReference type="FunFam" id="3.40.50.920:FF:000001">
    <property type="entry name" value="Pyruvate dehydrogenase E1 beta subunit"/>
    <property type="match status" value="1"/>
</dbReference>
<reference evidence="10" key="2">
    <citation type="journal article" date="2023" name="Syst. Appl. Microbiol.">
        <title>Govania unica gen. nov., sp. nov., a rare biosphere bacterium that represents a novel family in the class Alphaproteobacteria.</title>
        <authorList>
            <person name="Vandamme P."/>
            <person name="Peeters C."/>
            <person name="Hettiarachchi A."/>
            <person name="Cnockaert M."/>
            <person name="Carlier A."/>
        </authorList>
    </citation>
    <scope>NUCLEOTIDE SEQUENCE</scope>
    <source>
        <strain evidence="10">LMG 31809</strain>
    </source>
</reference>
<evidence type="ECO:0000256" key="7">
    <source>
        <dbReference type="ARBA" id="ARBA00023052"/>
    </source>
</evidence>
<dbReference type="AlphaFoldDB" id="A0A9X3Z7Y3"/>
<evidence type="ECO:0000256" key="3">
    <source>
        <dbReference type="ARBA" id="ARBA00011301"/>
    </source>
</evidence>
<evidence type="ECO:0000313" key="11">
    <source>
        <dbReference type="Proteomes" id="UP001141619"/>
    </source>
</evidence>
<evidence type="ECO:0000256" key="2">
    <source>
        <dbReference type="ARBA" id="ARBA00003906"/>
    </source>
</evidence>
<keyword evidence="11" id="KW-1185">Reference proteome</keyword>
<accession>A0A9X3Z7Y3</accession>
<evidence type="ECO:0000256" key="5">
    <source>
        <dbReference type="ARBA" id="ARBA00013321"/>
    </source>
</evidence>
<evidence type="ECO:0000256" key="8">
    <source>
        <dbReference type="ARBA" id="ARBA00030680"/>
    </source>
</evidence>
<dbReference type="InterPro" id="IPR001017">
    <property type="entry name" value="DH_E1"/>
</dbReference>
<dbReference type="RefSeq" id="WP_274944213.1">
    <property type="nucleotide sequence ID" value="NZ_JANWOI010000004.1"/>
</dbReference>
<dbReference type="EMBL" id="JANWOI010000004">
    <property type="protein sequence ID" value="MDA5194508.1"/>
    <property type="molecule type" value="Genomic_DNA"/>
</dbReference>
<reference evidence="10" key="1">
    <citation type="submission" date="2022-08" db="EMBL/GenBank/DDBJ databases">
        <authorList>
            <person name="Vandamme P."/>
            <person name="Hettiarachchi A."/>
            <person name="Peeters C."/>
            <person name="Cnockaert M."/>
            <person name="Carlier A."/>
        </authorList>
    </citation>
    <scope>NUCLEOTIDE SEQUENCE</scope>
    <source>
        <strain evidence="10">LMG 31809</strain>
    </source>
</reference>
<dbReference type="Pfam" id="PF02779">
    <property type="entry name" value="Transket_pyr"/>
    <property type="match status" value="1"/>
</dbReference>
<keyword evidence="7" id="KW-0786">Thiamine pyrophosphate</keyword>
<dbReference type="InterPro" id="IPR009014">
    <property type="entry name" value="Transketo_C/PFOR_II"/>
</dbReference>
<dbReference type="Pfam" id="PF00676">
    <property type="entry name" value="E1_dh"/>
    <property type="match status" value="1"/>
</dbReference>
<dbReference type="InterPro" id="IPR005475">
    <property type="entry name" value="Transketolase-like_Pyr-bd"/>
</dbReference>
<comment type="caution">
    <text evidence="10">The sequence shown here is derived from an EMBL/GenBank/DDBJ whole genome shotgun (WGS) entry which is preliminary data.</text>
</comment>
<dbReference type="InterPro" id="IPR029061">
    <property type="entry name" value="THDP-binding"/>
</dbReference>
<protein>
    <recommendedName>
        <fullName evidence="5">2-oxoglutarate dehydrogenase E1 component</fullName>
        <ecNumber evidence="4">1.2.4.4</ecNumber>
    </recommendedName>
    <alternativeName>
        <fullName evidence="8">Alpha-ketoglutarate dehydrogenase</fullName>
    </alternativeName>
</protein>
<dbReference type="Proteomes" id="UP001141619">
    <property type="component" value="Unassembled WGS sequence"/>
</dbReference>
<dbReference type="PANTHER" id="PTHR42980">
    <property type="entry name" value="2-OXOISOVALERATE DEHYDROGENASE SUBUNIT BETA-RELATED"/>
    <property type="match status" value="1"/>
</dbReference>
<dbReference type="Pfam" id="PF02780">
    <property type="entry name" value="Transketolase_C"/>
    <property type="match status" value="1"/>
</dbReference>
<evidence type="ECO:0000313" key="10">
    <source>
        <dbReference type="EMBL" id="MDA5194508.1"/>
    </source>
</evidence>
<keyword evidence="6" id="KW-0560">Oxidoreductase</keyword>
<comment type="subunit">
    <text evidence="3">Homodimer. Part of the 2-oxoglutarate dehydrogenase (OGDH) complex composed of E1 (2-oxoglutarate dehydrogenase), E2 (dihydrolipoamide succinyltransferase) and E3 (dihydrolipoamide dehydrogenase); the complex contains multiple copies of the three enzymatic components (E1, E2 and E3).</text>
</comment>
<dbReference type="InterPro" id="IPR033248">
    <property type="entry name" value="Transketolase_C"/>
</dbReference>
<dbReference type="EC" id="1.2.4.4" evidence="4"/>
<dbReference type="SUPFAM" id="SSF52518">
    <property type="entry name" value="Thiamin diphosphate-binding fold (THDP-binding)"/>
    <property type="match status" value="2"/>
</dbReference>
<evidence type="ECO:0000256" key="6">
    <source>
        <dbReference type="ARBA" id="ARBA00023002"/>
    </source>
</evidence>
<evidence type="ECO:0000259" key="9">
    <source>
        <dbReference type="SMART" id="SM00861"/>
    </source>
</evidence>
<dbReference type="Gene3D" id="3.40.50.920">
    <property type="match status" value="1"/>
</dbReference>
<dbReference type="SMART" id="SM00861">
    <property type="entry name" value="Transket_pyr"/>
    <property type="match status" value="1"/>
</dbReference>
<dbReference type="GO" id="GO:0007584">
    <property type="term" value="P:response to nutrient"/>
    <property type="evidence" value="ECO:0007669"/>
    <property type="project" value="TreeGrafter"/>
</dbReference>
<proteinExistence type="predicted"/>
<feature type="domain" description="Transketolase-like pyrimidine-binding" evidence="9">
    <location>
        <begin position="377"/>
        <end position="551"/>
    </location>
</feature>
<dbReference type="GO" id="GO:0009083">
    <property type="term" value="P:branched-chain amino acid catabolic process"/>
    <property type="evidence" value="ECO:0007669"/>
    <property type="project" value="TreeGrafter"/>
</dbReference>
<gene>
    <name evidence="10" type="ORF">NYP16_11155</name>
</gene>
<sequence>MGQAARKQQQPSESGLHPDFDWQRIAYLVQLSRAIDDIEETRLVPEKKVLYQFSARGHDVAQIIMASRITKARDGVAGYYRSRPTMLTLGVDLVEAIRSPLARAGGYSDGRDIGVVFNYPNLDGPAALPMSGGVGAQYTPVAGWAQAVDYHANVLGDERYKDSIGVVLGGDGSCATNGFWAALTMATTLKLPMLFYVEDNGFGISVPSDKQTPGANIAANLASFKNLKIFDGDGTDPAQTADYVDQAFAHVRERQGPVLLRLTVPRLTGHSYQDTQTYKPEDVLASERARDPLPKLEQYLVPALLTKDEWDGLAEKARADAEAAIAIGLTLPDPDPAGITRHVFAEDGEQQHQGGLLPLGHVFPKSSDVPEPEASRITMVTAIRRTLDFELSTNPKMVVFGEDVGAKGGVHAATMGLQAKYGEGRVFDTSLSEEGIIGRSVGMSLAGLLPVPEIQFRKYADPAEEQLNDCGTMRWRTNNRFAAPMVVRIPGGFFKCGDPWHSQTNEVKWVHAIGWQVAVPSNAEDAVGLLRAALRSNNPTIFFEHRAMLDDASARRPYPGDHYLLPFGRAKQVRSGDAVTIVTWGAMVARCEAAADKAGVEADILDLRTLMPWDKAAVLESVKRTNRCLVVHEDNMTAGFGAEIVATLMTEAFFDLDAPVERLAMPDIPSPHSPLLLNAVVPSVELIAERLETLTRF</sequence>
<dbReference type="Gene3D" id="3.40.50.970">
    <property type="match status" value="2"/>
</dbReference>
<dbReference type="PANTHER" id="PTHR42980:SF1">
    <property type="entry name" value="2-OXOISOVALERATE DEHYDROGENASE SUBUNIT BETA, MITOCHONDRIAL"/>
    <property type="match status" value="1"/>
</dbReference>
<dbReference type="GO" id="GO:0003863">
    <property type="term" value="F:branched-chain 2-oxo acid dehydrogenase activity"/>
    <property type="evidence" value="ECO:0007669"/>
    <property type="project" value="UniProtKB-EC"/>
</dbReference>
<evidence type="ECO:0000256" key="4">
    <source>
        <dbReference type="ARBA" id="ARBA00012277"/>
    </source>
</evidence>
<dbReference type="SUPFAM" id="SSF52922">
    <property type="entry name" value="TK C-terminal domain-like"/>
    <property type="match status" value="1"/>
</dbReference>
<comment type="cofactor">
    <cofactor evidence="1">
        <name>thiamine diphosphate</name>
        <dbReference type="ChEBI" id="CHEBI:58937"/>
    </cofactor>
</comment>